<reference evidence="1 2" key="1">
    <citation type="submission" date="2019-05" db="EMBL/GenBank/DDBJ databases">
        <title>Sulfitobacter sabulilitoris sp. nov., isolated from a marine sand.</title>
        <authorList>
            <person name="Yoon J.-H."/>
        </authorList>
    </citation>
    <scope>NUCLEOTIDE SEQUENCE [LARGE SCALE GENOMIC DNA]</scope>
    <source>
        <strain evidence="1 2">HSMS-29</strain>
    </source>
</reference>
<proteinExistence type="predicted"/>
<sequence length="262" mass="29067">MFTPVIPFSGLAGWRFLQRTYDTQFEALNTSAQQQRATDYFTENIAKVTSAEDLVSDRRLLEVALGAFGLQDDINNRFFIQKILEEGTVGDDTLANRFADPRYAELSRAFGFGAKELTQVRISTFAPDIIAKYQANSFEIAAGAQDETMRVALYAERELSQVAALDASNDTKWFTVMGQPPLRALFEKALNLPKAFGQIDIDQQLTVFKERAREVFGSDDLSTFSDPAQVQDVITQYIARAQIDSLGTGASSTSIALMLLQS</sequence>
<dbReference type="Proteomes" id="UP000309550">
    <property type="component" value="Unassembled WGS sequence"/>
</dbReference>
<accession>A0A5S3Q6P3</accession>
<dbReference type="EMBL" id="VANS01000002">
    <property type="protein sequence ID" value="TMM52513.1"/>
    <property type="molecule type" value="Genomic_DNA"/>
</dbReference>
<dbReference type="InterPro" id="IPR010626">
    <property type="entry name" value="DUF1217"/>
</dbReference>
<evidence type="ECO:0000313" key="2">
    <source>
        <dbReference type="Proteomes" id="UP000309550"/>
    </source>
</evidence>
<dbReference type="Gene3D" id="1.10.3700.10">
    <property type="entry name" value="AGR C 984p-like"/>
    <property type="match status" value="1"/>
</dbReference>
<dbReference type="RefSeq" id="WP_138662054.1">
    <property type="nucleotide sequence ID" value="NZ_VANS01000002.1"/>
</dbReference>
<comment type="caution">
    <text evidence="1">The sequence shown here is derived from an EMBL/GenBank/DDBJ whole genome shotgun (WGS) entry which is preliminary data.</text>
</comment>
<dbReference type="SUPFAM" id="SSF158837">
    <property type="entry name" value="AGR C 984p-like"/>
    <property type="match status" value="1"/>
</dbReference>
<keyword evidence="2" id="KW-1185">Reference proteome</keyword>
<dbReference type="Pfam" id="PF06748">
    <property type="entry name" value="DUF1217"/>
    <property type="match status" value="1"/>
</dbReference>
<evidence type="ECO:0000313" key="1">
    <source>
        <dbReference type="EMBL" id="TMM52513.1"/>
    </source>
</evidence>
<name>A0A5S3Q6P3_9RHOB</name>
<protein>
    <submittedName>
        <fullName evidence="1">DUF1217 domain-containing protein</fullName>
    </submittedName>
</protein>
<gene>
    <name evidence="1" type="ORF">FDT80_09545</name>
</gene>
<dbReference type="AlphaFoldDB" id="A0A5S3Q6P3"/>
<organism evidence="1 2">
    <name type="scientific">Sulfitobacter sabulilitoris</name>
    <dbReference type="NCBI Taxonomy" id="2562655"/>
    <lineage>
        <taxon>Bacteria</taxon>
        <taxon>Pseudomonadati</taxon>
        <taxon>Pseudomonadota</taxon>
        <taxon>Alphaproteobacteria</taxon>
        <taxon>Rhodobacterales</taxon>
        <taxon>Roseobacteraceae</taxon>
        <taxon>Sulfitobacter</taxon>
    </lineage>
</organism>
<dbReference type="OrthoDB" id="7824597at2"/>
<dbReference type="InterPro" id="IPR023157">
    <property type="entry name" value="AGR-C-984p-like_sf"/>
</dbReference>